<comment type="catalytic activity">
    <reaction evidence="5">
        <text>[(1-&gt;4)-alpha-D-galacturonosyl methyl ester](n) + n H2O = [(1-&gt;4)-alpha-D-galacturonosyl](n) + n methanol + n H(+)</text>
        <dbReference type="Rhea" id="RHEA:22380"/>
        <dbReference type="Rhea" id="RHEA-COMP:14570"/>
        <dbReference type="Rhea" id="RHEA-COMP:14573"/>
        <dbReference type="ChEBI" id="CHEBI:15377"/>
        <dbReference type="ChEBI" id="CHEBI:15378"/>
        <dbReference type="ChEBI" id="CHEBI:17790"/>
        <dbReference type="ChEBI" id="CHEBI:140522"/>
        <dbReference type="ChEBI" id="CHEBI:140523"/>
        <dbReference type="EC" id="3.1.1.11"/>
    </reaction>
</comment>
<evidence type="ECO:0000259" key="6">
    <source>
        <dbReference type="Pfam" id="PF01095"/>
    </source>
</evidence>
<comment type="caution">
    <text evidence="7">The sequence shown here is derived from an EMBL/GenBank/DDBJ whole genome shotgun (WGS) entry which is preliminary data.</text>
</comment>
<dbReference type="PANTHER" id="PTHR31707">
    <property type="entry name" value="PECTINESTERASE"/>
    <property type="match status" value="1"/>
</dbReference>
<accession>A0A835H7X9</accession>
<dbReference type="Gene3D" id="2.160.20.10">
    <property type="entry name" value="Single-stranded right-handed beta-helix, Pectin lyase-like"/>
    <property type="match status" value="1"/>
</dbReference>
<dbReference type="InterPro" id="IPR033131">
    <property type="entry name" value="Pectinesterase_Asp_AS"/>
</dbReference>
<protein>
    <recommendedName>
        <fullName evidence="5">Pectinesterase</fullName>
        <ecNumber evidence="5">3.1.1.11</ecNumber>
    </recommendedName>
</protein>
<dbReference type="AlphaFoldDB" id="A0A835H7X9"/>
<gene>
    <name evidence="7" type="ORF">IFM89_022066</name>
</gene>
<dbReference type="Proteomes" id="UP000631114">
    <property type="component" value="Unassembled WGS sequence"/>
</dbReference>
<dbReference type="GO" id="GO:0045490">
    <property type="term" value="P:pectin catabolic process"/>
    <property type="evidence" value="ECO:0007669"/>
    <property type="project" value="UniProtKB-UniRule"/>
</dbReference>
<proteinExistence type="predicted"/>
<dbReference type="InterPro" id="IPR000070">
    <property type="entry name" value="Pectinesterase_cat"/>
</dbReference>
<evidence type="ECO:0000256" key="3">
    <source>
        <dbReference type="ARBA" id="ARBA00023085"/>
    </source>
</evidence>
<reference evidence="7 8" key="1">
    <citation type="submission" date="2020-10" db="EMBL/GenBank/DDBJ databases">
        <title>The Coptis chinensis genome and diversification of protoberbering-type alkaloids.</title>
        <authorList>
            <person name="Wang B."/>
            <person name="Shu S."/>
            <person name="Song C."/>
            <person name="Liu Y."/>
        </authorList>
    </citation>
    <scope>NUCLEOTIDE SEQUENCE [LARGE SCALE GENOMIC DNA]</scope>
    <source>
        <strain evidence="7">HL-2020</strain>
        <tissue evidence="7">Leaf</tissue>
    </source>
</reference>
<evidence type="ECO:0000313" key="8">
    <source>
        <dbReference type="Proteomes" id="UP000631114"/>
    </source>
</evidence>
<keyword evidence="3 5" id="KW-0063">Aspartyl esterase</keyword>
<sequence>MSLGVDAAPPASSVRVLVRFQPDNCSRTLVQEARTNYFLIPNCIPHQLNSMTPDMMLILFKSYFLIASTNKKKKWNLMMIGDGMDATIISGNQNFINGWTTFRFATFAVSAKGFIARDISFENMAGPEKHQPVTVRSNLDLSTFYRCGFRGYQDTLYARLLCQFYRECRITGTIDYIFGNAVVVFQNCQILAKKGLPNKKNTITAQGFIHFRHEL</sequence>
<evidence type="ECO:0000256" key="2">
    <source>
        <dbReference type="ARBA" id="ARBA00022801"/>
    </source>
</evidence>
<dbReference type="GO" id="GO:0030599">
    <property type="term" value="F:pectinesterase activity"/>
    <property type="evidence" value="ECO:0007669"/>
    <property type="project" value="UniProtKB-UniRule"/>
</dbReference>
<keyword evidence="2 5" id="KW-0378">Hydrolase</keyword>
<keyword evidence="8" id="KW-1185">Reference proteome</keyword>
<dbReference type="UniPathway" id="UPA00545">
    <property type="reaction ID" value="UER00823"/>
</dbReference>
<dbReference type="InterPro" id="IPR012334">
    <property type="entry name" value="Pectin_lyas_fold"/>
</dbReference>
<organism evidence="7 8">
    <name type="scientific">Coptis chinensis</name>
    <dbReference type="NCBI Taxonomy" id="261450"/>
    <lineage>
        <taxon>Eukaryota</taxon>
        <taxon>Viridiplantae</taxon>
        <taxon>Streptophyta</taxon>
        <taxon>Embryophyta</taxon>
        <taxon>Tracheophyta</taxon>
        <taxon>Spermatophyta</taxon>
        <taxon>Magnoliopsida</taxon>
        <taxon>Ranunculales</taxon>
        <taxon>Ranunculaceae</taxon>
        <taxon>Coptidoideae</taxon>
        <taxon>Coptis</taxon>
    </lineage>
</organism>
<dbReference type="Pfam" id="PF01095">
    <property type="entry name" value="Pectinesterase"/>
    <property type="match status" value="1"/>
</dbReference>
<dbReference type="InterPro" id="IPR011050">
    <property type="entry name" value="Pectin_lyase_fold/virulence"/>
</dbReference>
<evidence type="ECO:0000313" key="7">
    <source>
        <dbReference type="EMBL" id="KAF9593367.1"/>
    </source>
</evidence>
<dbReference type="EC" id="3.1.1.11" evidence="5"/>
<evidence type="ECO:0000256" key="1">
    <source>
        <dbReference type="ARBA" id="ARBA00005184"/>
    </source>
</evidence>
<feature type="domain" description="Pectinesterase catalytic" evidence="6">
    <location>
        <begin position="71"/>
        <end position="207"/>
    </location>
</feature>
<dbReference type="PROSITE" id="PS00503">
    <property type="entry name" value="PECTINESTERASE_2"/>
    <property type="match status" value="1"/>
</dbReference>
<name>A0A835H7X9_9MAGN</name>
<dbReference type="SUPFAM" id="SSF51126">
    <property type="entry name" value="Pectin lyase-like"/>
    <property type="match status" value="1"/>
</dbReference>
<evidence type="ECO:0000256" key="5">
    <source>
        <dbReference type="RuleBase" id="RU000589"/>
    </source>
</evidence>
<feature type="active site" evidence="4">
    <location>
        <position position="175"/>
    </location>
</feature>
<evidence type="ECO:0000256" key="4">
    <source>
        <dbReference type="PROSITE-ProRule" id="PRU10040"/>
    </source>
</evidence>
<dbReference type="OrthoDB" id="2019149at2759"/>
<dbReference type="GO" id="GO:0042545">
    <property type="term" value="P:cell wall modification"/>
    <property type="evidence" value="ECO:0007669"/>
    <property type="project" value="UniProtKB-UniRule"/>
</dbReference>
<comment type="pathway">
    <text evidence="1 5">Glycan metabolism; pectin degradation; 2-dehydro-3-deoxy-D-gluconate from pectin: step 1/5.</text>
</comment>
<dbReference type="EMBL" id="JADFTS010000008">
    <property type="protein sequence ID" value="KAF9593367.1"/>
    <property type="molecule type" value="Genomic_DNA"/>
</dbReference>